<gene>
    <name evidence="3" type="ORF">OSB1V03_LOCUS4235</name>
</gene>
<dbReference type="InterPro" id="IPR003591">
    <property type="entry name" value="Leu-rich_rpt_typical-subtyp"/>
</dbReference>
<dbReference type="AlphaFoldDB" id="A0A7R9KIW5"/>
<dbReference type="OrthoDB" id="676979at2759"/>
<evidence type="ECO:0000313" key="3">
    <source>
        <dbReference type="EMBL" id="CAD7623785.1"/>
    </source>
</evidence>
<dbReference type="Pfam" id="PF13855">
    <property type="entry name" value="LRR_8"/>
    <property type="match status" value="1"/>
</dbReference>
<evidence type="ECO:0000256" key="2">
    <source>
        <dbReference type="ARBA" id="ARBA00022737"/>
    </source>
</evidence>
<dbReference type="InterPro" id="IPR032675">
    <property type="entry name" value="LRR_dom_sf"/>
</dbReference>
<dbReference type="PANTHER" id="PTHR24366:SF96">
    <property type="entry name" value="LEUCINE RICH REPEAT CONTAINING 53"/>
    <property type="match status" value="1"/>
</dbReference>
<evidence type="ECO:0000256" key="1">
    <source>
        <dbReference type="ARBA" id="ARBA00022614"/>
    </source>
</evidence>
<dbReference type="PANTHER" id="PTHR24366">
    <property type="entry name" value="IG(IMMUNOGLOBULIN) AND LRR(LEUCINE RICH REPEAT) DOMAINS"/>
    <property type="match status" value="1"/>
</dbReference>
<keyword evidence="2" id="KW-0677">Repeat</keyword>
<name>A0A7R9KIW5_9ACAR</name>
<reference evidence="3" key="1">
    <citation type="submission" date="2020-11" db="EMBL/GenBank/DDBJ databases">
        <authorList>
            <person name="Tran Van P."/>
        </authorList>
    </citation>
    <scope>NUCLEOTIDE SEQUENCE</scope>
</reference>
<dbReference type="SUPFAM" id="SSF52058">
    <property type="entry name" value="L domain-like"/>
    <property type="match status" value="1"/>
</dbReference>
<organism evidence="3">
    <name type="scientific">Medioppia subpectinata</name>
    <dbReference type="NCBI Taxonomy" id="1979941"/>
    <lineage>
        <taxon>Eukaryota</taxon>
        <taxon>Metazoa</taxon>
        <taxon>Ecdysozoa</taxon>
        <taxon>Arthropoda</taxon>
        <taxon>Chelicerata</taxon>
        <taxon>Arachnida</taxon>
        <taxon>Acari</taxon>
        <taxon>Acariformes</taxon>
        <taxon>Sarcoptiformes</taxon>
        <taxon>Oribatida</taxon>
        <taxon>Brachypylina</taxon>
        <taxon>Oppioidea</taxon>
        <taxon>Oppiidae</taxon>
        <taxon>Medioppia</taxon>
    </lineage>
</organism>
<feature type="non-terminal residue" evidence="3">
    <location>
        <position position="177"/>
    </location>
</feature>
<protein>
    <recommendedName>
        <fullName evidence="5">Chaoptin</fullName>
    </recommendedName>
</protein>
<proteinExistence type="predicted"/>
<accession>A0A7R9KIW5</accession>
<evidence type="ECO:0000313" key="4">
    <source>
        <dbReference type="Proteomes" id="UP000759131"/>
    </source>
</evidence>
<dbReference type="Proteomes" id="UP000759131">
    <property type="component" value="Unassembled WGS sequence"/>
</dbReference>
<dbReference type="EMBL" id="CAJPIZ010001886">
    <property type="protein sequence ID" value="CAG2104215.1"/>
    <property type="molecule type" value="Genomic_DNA"/>
</dbReference>
<dbReference type="Gene3D" id="3.80.10.10">
    <property type="entry name" value="Ribonuclease Inhibitor"/>
    <property type="match status" value="1"/>
</dbReference>
<sequence length="177" mass="20036">RVIIENAYNLRHIHSDAFTGTALDIQVLAIRNTPLHEGPHNDLFVALNMLKHVREIYLTNTSIYVIPINAFVSLVNLQELHINYGQVRSIESMAFRDLPMLFQLLLTGNRIASVGDLAFDLKSSGQLDNQVYIDLSYNYLNDRSFTGNPYSVAPVTKEALVISLNHNHVTLNYLIKN</sequence>
<dbReference type="InterPro" id="IPR001611">
    <property type="entry name" value="Leu-rich_rpt"/>
</dbReference>
<dbReference type="EMBL" id="OC856461">
    <property type="protein sequence ID" value="CAD7623785.1"/>
    <property type="molecule type" value="Genomic_DNA"/>
</dbReference>
<keyword evidence="4" id="KW-1185">Reference proteome</keyword>
<keyword evidence="1" id="KW-0433">Leucine-rich repeat</keyword>
<evidence type="ECO:0008006" key="5">
    <source>
        <dbReference type="Google" id="ProtNLM"/>
    </source>
</evidence>
<dbReference type="SMART" id="SM00369">
    <property type="entry name" value="LRR_TYP"/>
    <property type="match status" value="3"/>
</dbReference>